<gene>
    <name evidence="11" type="ORF">K8U61_10480</name>
</gene>
<evidence type="ECO:0000256" key="2">
    <source>
        <dbReference type="ARBA" id="ARBA00011955"/>
    </source>
</evidence>
<evidence type="ECO:0000256" key="9">
    <source>
        <dbReference type="ARBA" id="ARBA00031306"/>
    </source>
</evidence>
<evidence type="ECO:0000256" key="7">
    <source>
        <dbReference type="ARBA" id="ARBA00022827"/>
    </source>
</evidence>
<sequence length="252" mass="26451">MTDPVWRAVEQVMGLPISVALRGRHAGSPAGAATWAAVVDDLRAVDAAYSSYLPDSWVSRRRRGEDAPAPEGLGEVLDLAEQARRQSGGAFDVRRGDVLDLDGVVKGWAVARAAQRFRALDETDSCLSGGGDMACWTADPDGRPWEIGIEHPLDPGRLVARVPVARGAVATSGTAHRGAHIVDARTGLAPAGLASVTVIGADLTWVDIEATAAFALGVDGIDWLRARPGRSGLVVHTDGTVEAWSSADAYRS</sequence>
<evidence type="ECO:0000313" key="11">
    <source>
        <dbReference type="EMBL" id="MBZ5738587.1"/>
    </source>
</evidence>
<accession>A0ABS7UCR9</accession>
<dbReference type="Gene3D" id="3.10.520.10">
    <property type="entry name" value="ApbE-like domains"/>
    <property type="match status" value="2"/>
</dbReference>
<dbReference type="PANTHER" id="PTHR30040:SF2">
    <property type="entry name" value="FAD:PROTEIN FMN TRANSFERASE"/>
    <property type="match status" value="1"/>
</dbReference>
<dbReference type="InterPro" id="IPR003374">
    <property type="entry name" value="ApbE-like_sf"/>
</dbReference>
<evidence type="ECO:0000256" key="10">
    <source>
        <dbReference type="ARBA" id="ARBA00048540"/>
    </source>
</evidence>
<protein>
    <recommendedName>
        <fullName evidence="3">FAD:protein FMN transferase</fullName>
        <ecNumber evidence="2">2.7.1.180</ecNumber>
    </recommendedName>
    <alternativeName>
        <fullName evidence="9">Flavin transferase</fullName>
    </alternativeName>
</protein>
<keyword evidence="5 11" id="KW-0808">Transferase</keyword>
<reference evidence="11 12" key="1">
    <citation type="submission" date="2021-09" db="EMBL/GenBank/DDBJ databases">
        <title>Whole genome sequence of Nocardioides sp. GBK3QG-3.</title>
        <authorList>
            <person name="Tuo L."/>
        </authorList>
    </citation>
    <scope>NUCLEOTIDE SEQUENCE [LARGE SCALE GENOMIC DNA]</scope>
    <source>
        <strain evidence="11 12">GBK3QG-3</strain>
    </source>
</reference>
<evidence type="ECO:0000256" key="5">
    <source>
        <dbReference type="ARBA" id="ARBA00022679"/>
    </source>
</evidence>
<keyword evidence="6" id="KW-0479">Metal-binding</keyword>
<organism evidence="11 12">
    <name type="scientific">Nocardioides mangrovi</name>
    <dbReference type="NCBI Taxonomy" id="2874580"/>
    <lineage>
        <taxon>Bacteria</taxon>
        <taxon>Bacillati</taxon>
        <taxon>Actinomycetota</taxon>
        <taxon>Actinomycetes</taxon>
        <taxon>Propionibacteriales</taxon>
        <taxon>Nocardioidaceae</taxon>
        <taxon>Nocardioides</taxon>
    </lineage>
</organism>
<keyword evidence="7" id="KW-0274">FAD</keyword>
<comment type="cofactor">
    <cofactor evidence="1">
        <name>Mg(2+)</name>
        <dbReference type="ChEBI" id="CHEBI:18420"/>
    </cofactor>
</comment>
<evidence type="ECO:0000256" key="4">
    <source>
        <dbReference type="ARBA" id="ARBA00022630"/>
    </source>
</evidence>
<dbReference type="SUPFAM" id="SSF143631">
    <property type="entry name" value="ApbE-like"/>
    <property type="match status" value="1"/>
</dbReference>
<evidence type="ECO:0000256" key="6">
    <source>
        <dbReference type="ARBA" id="ARBA00022723"/>
    </source>
</evidence>
<proteinExistence type="predicted"/>
<evidence type="ECO:0000256" key="3">
    <source>
        <dbReference type="ARBA" id="ARBA00016337"/>
    </source>
</evidence>
<dbReference type="PANTHER" id="PTHR30040">
    <property type="entry name" value="THIAMINE BIOSYNTHESIS LIPOPROTEIN APBE"/>
    <property type="match status" value="1"/>
</dbReference>
<dbReference type="GO" id="GO:0016740">
    <property type="term" value="F:transferase activity"/>
    <property type="evidence" value="ECO:0007669"/>
    <property type="project" value="UniProtKB-KW"/>
</dbReference>
<dbReference type="Pfam" id="PF02424">
    <property type="entry name" value="ApbE"/>
    <property type="match status" value="2"/>
</dbReference>
<dbReference type="Proteomes" id="UP000780875">
    <property type="component" value="Unassembled WGS sequence"/>
</dbReference>
<name>A0ABS7UCR9_9ACTN</name>
<evidence type="ECO:0000256" key="8">
    <source>
        <dbReference type="ARBA" id="ARBA00022842"/>
    </source>
</evidence>
<dbReference type="InterPro" id="IPR024932">
    <property type="entry name" value="ApbE"/>
</dbReference>
<dbReference type="EC" id="2.7.1.180" evidence="2"/>
<dbReference type="EMBL" id="JAIQZJ010000005">
    <property type="protein sequence ID" value="MBZ5738587.1"/>
    <property type="molecule type" value="Genomic_DNA"/>
</dbReference>
<keyword evidence="12" id="KW-1185">Reference proteome</keyword>
<comment type="caution">
    <text evidence="11">The sequence shown here is derived from an EMBL/GenBank/DDBJ whole genome shotgun (WGS) entry which is preliminary data.</text>
</comment>
<dbReference type="RefSeq" id="WP_224122958.1">
    <property type="nucleotide sequence ID" value="NZ_JAIQZJ010000005.1"/>
</dbReference>
<evidence type="ECO:0000256" key="1">
    <source>
        <dbReference type="ARBA" id="ARBA00001946"/>
    </source>
</evidence>
<keyword evidence="4" id="KW-0285">Flavoprotein</keyword>
<evidence type="ECO:0000313" key="12">
    <source>
        <dbReference type="Proteomes" id="UP000780875"/>
    </source>
</evidence>
<keyword evidence="8" id="KW-0460">Magnesium</keyword>
<comment type="catalytic activity">
    <reaction evidence="10">
        <text>L-threonyl-[protein] + FAD = FMN-L-threonyl-[protein] + AMP + H(+)</text>
        <dbReference type="Rhea" id="RHEA:36847"/>
        <dbReference type="Rhea" id="RHEA-COMP:11060"/>
        <dbReference type="Rhea" id="RHEA-COMP:11061"/>
        <dbReference type="ChEBI" id="CHEBI:15378"/>
        <dbReference type="ChEBI" id="CHEBI:30013"/>
        <dbReference type="ChEBI" id="CHEBI:57692"/>
        <dbReference type="ChEBI" id="CHEBI:74257"/>
        <dbReference type="ChEBI" id="CHEBI:456215"/>
        <dbReference type="EC" id="2.7.1.180"/>
    </reaction>
</comment>